<accession>A0A3R6DZ35</accession>
<name>A0A3R6DZ35_PARDI</name>
<dbReference type="EMBL" id="QSJN01000010">
    <property type="protein sequence ID" value="RHD72682.1"/>
    <property type="molecule type" value="Genomic_DNA"/>
</dbReference>
<dbReference type="InterPro" id="IPR007345">
    <property type="entry name" value="Polysacch_pyruvyl_Trfase"/>
</dbReference>
<proteinExistence type="predicted"/>
<reference evidence="2 3" key="1">
    <citation type="submission" date="2018-08" db="EMBL/GenBank/DDBJ databases">
        <title>A genome reference for cultivated species of the human gut microbiota.</title>
        <authorList>
            <person name="Zou Y."/>
            <person name="Xue W."/>
            <person name="Luo G."/>
        </authorList>
    </citation>
    <scope>NUCLEOTIDE SEQUENCE [LARGE SCALE GENOMIC DNA]</scope>
    <source>
        <strain evidence="2 3">AM30-4</strain>
    </source>
</reference>
<dbReference type="PANTHER" id="PTHR36836:SF1">
    <property type="entry name" value="COLANIC ACID BIOSYNTHESIS PROTEIN WCAK"/>
    <property type="match status" value="1"/>
</dbReference>
<evidence type="ECO:0000313" key="3">
    <source>
        <dbReference type="Proteomes" id="UP000284660"/>
    </source>
</evidence>
<sequence length="424" mass="48514">MKKVLFIGDLRSADNYGAVATSEAMINIIGSIERPFDVKYIDYRSLYYPTPPNGFLSYVKSNNLSLKRKIVRCMPLSMKKSIKKILGFLKGKRSAQDYYPYKYNQYEDYYSSMMNGSIMQYEKKMLEWADIVIINGEGNIVHGTDSNGKYRMGARYILFMAWMAKTKYNLPTLMVNHTVDPDNCNAFEMIEHIYPLLDKVFVREKLSIGILEKHGVTNVEFVPDALFTFSPDFNNWQPSGYLCDKIDFSKPYICLGDSSGFKNAYSSVPWNVPTVLNELVKALKGICPQIVFVSGNTEMEYVDKMGIAGVNIDNCPYEDLIQILHRATLFISGRWHASILSCIAKTPILLWGSDSHKTRSLYPLMEYKYRFFEVSTLPVNIPELVEEAKRIIADGENIKKTFSQKVSEYSVLARRNGEILKGYV</sequence>
<dbReference type="Pfam" id="PF04230">
    <property type="entry name" value="PS_pyruv_trans"/>
    <property type="match status" value="1"/>
</dbReference>
<protein>
    <submittedName>
        <fullName evidence="2">Polysaccharide pyruvyl transferase family protein</fullName>
    </submittedName>
</protein>
<gene>
    <name evidence="2" type="ORF">DW782_15385</name>
</gene>
<dbReference type="PANTHER" id="PTHR36836">
    <property type="entry name" value="COLANIC ACID BIOSYNTHESIS PROTEIN WCAK"/>
    <property type="match status" value="1"/>
</dbReference>
<evidence type="ECO:0000313" key="2">
    <source>
        <dbReference type="EMBL" id="RHD72682.1"/>
    </source>
</evidence>
<keyword evidence="2" id="KW-0808">Transferase</keyword>
<feature type="domain" description="Polysaccharide pyruvyl transferase" evidence="1">
    <location>
        <begin position="15"/>
        <end position="348"/>
    </location>
</feature>
<dbReference type="AlphaFoldDB" id="A0A3R6DZ35"/>
<comment type="caution">
    <text evidence="2">The sequence shown here is derived from an EMBL/GenBank/DDBJ whole genome shotgun (WGS) entry which is preliminary data.</text>
</comment>
<dbReference type="Proteomes" id="UP000284660">
    <property type="component" value="Unassembled WGS sequence"/>
</dbReference>
<dbReference type="GO" id="GO:0016740">
    <property type="term" value="F:transferase activity"/>
    <property type="evidence" value="ECO:0007669"/>
    <property type="project" value="UniProtKB-KW"/>
</dbReference>
<evidence type="ECO:0000259" key="1">
    <source>
        <dbReference type="Pfam" id="PF04230"/>
    </source>
</evidence>
<dbReference type="RefSeq" id="WP_008780217.1">
    <property type="nucleotide sequence ID" value="NZ_CP103148.1"/>
</dbReference>
<organism evidence="2 3">
    <name type="scientific">Parabacteroides distasonis</name>
    <dbReference type="NCBI Taxonomy" id="823"/>
    <lineage>
        <taxon>Bacteria</taxon>
        <taxon>Pseudomonadati</taxon>
        <taxon>Bacteroidota</taxon>
        <taxon>Bacteroidia</taxon>
        <taxon>Bacteroidales</taxon>
        <taxon>Tannerellaceae</taxon>
        <taxon>Parabacteroides</taxon>
    </lineage>
</organism>